<feature type="region of interest" description="Disordered" evidence="8">
    <location>
        <begin position="406"/>
        <end position="440"/>
    </location>
</feature>
<feature type="repeat" description="WD" evidence="7">
    <location>
        <begin position="471"/>
        <end position="486"/>
    </location>
</feature>
<reference evidence="9 10" key="1">
    <citation type="submission" date="2017-07" db="EMBL/GenBank/DDBJ databases">
        <title>Genome sequence of the Sordaria macrospora wild type strain R19027.</title>
        <authorList>
            <person name="Nowrousian M."/>
            <person name="Teichert I."/>
            <person name="Kueck U."/>
        </authorList>
    </citation>
    <scope>NUCLEOTIDE SEQUENCE [LARGE SCALE GENOMIC DNA]</scope>
    <source>
        <strain evidence="9 10">R19027</strain>
        <tissue evidence="9">Mycelium</tissue>
    </source>
</reference>
<evidence type="ECO:0000256" key="6">
    <source>
        <dbReference type="ARBA" id="ARBA00040563"/>
    </source>
</evidence>
<comment type="function">
    <text evidence="3">Component of the ASTRA complex involved in chromatin remodeling.</text>
</comment>
<evidence type="ECO:0000313" key="9">
    <source>
        <dbReference type="EMBL" id="KAA8629469.1"/>
    </source>
</evidence>
<proteinExistence type="inferred from homology"/>
<dbReference type="OMA" id="WHKEGVY"/>
<evidence type="ECO:0000256" key="3">
    <source>
        <dbReference type="ARBA" id="ARBA00037338"/>
    </source>
</evidence>
<dbReference type="PANTHER" id="PTHR19854">
    <property type="entry name" value="TRANSDUCIN BETA-LIKE 3"/>
    <property type="match status" value="1"/>
</dbReference>
<name>A0A8S8ZIL0_SORMA</name>
<dbReference type="InterPro" id="IPR001680">
    <property type="entry name" value="WD40_rpt"/>
</dbReference>
<dbReference type="PROSITE" id="PS50294">
    <property type="entry name" value="WD_REPEATS_REGION"/>
    <property type="match status" value="1"/>
</dbReference>
<dbReference type="InterPro" id="IPR015943">
    <property type="entry name" value="WD40/YVTN_repeat-like_dom_sf"/>
</dbReference>
<keyword evidence="1 7" id="KW-0853">WD repeat</keyword>
<comment type="similarity">
    <text evidence="4">Belongs to the WD repeat ASA1 family.</text>
</comment>
<comment type="subunit">
    <text evidence="5">Component of the ASTRA chromatin remodeling machinery complex.</text>
</comment>
<dbReference type="Proteomes" id="UP000433876">
    <property type="component" value="Unassembled WGS sequence"/>
</dbReference>
<dbReference type="SMART" id="SM00320">
    <property type="entry name" value="WD40"/>
    <property type="match status" value="5"/>
</dbReference>
<protein>
    <recommendedName>
        <fullName evidence="6">ASTRA-associated protein 1</fullName>
    </recommendedName>
</protein>
<dbReference type="Pfam" id="PF00400">
    <property type="entry name" value="WD40"/>
    <property type="match status" value="3"/>
</dbReference>
<evidence type="ECO:0000256" key="8">
    <source>
        <dbReference type="SAM" id="MobiDB-lite"/>
    </source>
</evidence>
<dbReference type="PANTHER" id="PTHR19854:SF1">
    <property type="entry name" value="GUANINE NUCLEOTIDE-BINDING PROTEIN SUBUNIT BETA-LIKE PROTEIN 1"/>
    <property type="match status" value="1"/>
</dbReference>
<comment type="caution">
    <text evidence="9">The sequence shown here is derived from an EMBL/GenBank/DDBJ whole genome shotgun (WGS) entry which is preliminary data.</text>
</comment>
<sequence length="486" mass="52642">MAVEGRPPSPKSILRGHKAQVHAATFIRNNERLVTGDADGFVVAWDLTIMRPRAVWQAHENAILGIAGWGNDRIITHGRDNKLIVWKLTGDDESRMSTTLPLDPCTEPRPKPWILHLLEVNTMNFCSFSYCPVPDPVLPGQQEGQSQDTAAEESKSGSELLIAVPNTLASEAIDIFHLPSQTRRHTVKLGDKNGMVMAVALFNQADSLTLVAGYENGLAIVAHRDAVKNDWIPLYQATCHSQPILSLCISPARDFFLTSSADAVIAKHRLPPVVSDDTTSTHVTATQAAQVSESEESNGPVNTRDKTVGKSLLGAALAKAKQNPSSQQKPPHTPQEVQTQPLKTVNTKHAGQQSIEIRSDGLVFATAGWDSKVRVYSTKTLKEVAVLKWHQVGCYAVAFADIAPKPSAPSINDQNPKATASTTGSEPTGSDSLGHGTQKSNVDKSLTVVPKLVELTVRDKRLRQAKTAHWLAAGSKDGKVSLWDVF</sequence>
<dbReference type="AlphaFoldDB" id="A0A8S8ZIL0"/>
<feature type="compositionally biased region" description="Low complexity" evidence="8">
    <location>
        <begin position="309"/>
        <end position="321"/>
    </location>
</feature>
<evidence type="ECO:0000256" key="1">
    <source>
        <dbReference type="ARBA" id="ARBA00022574"/>
    </source>
</evidence>
<feature type="compositionally biased region" description="Polar residues" evidence="8">
    <location>
        <begin position="409"/>
        <end position="440"/>
    </location>
</feature>
<feature type="repeat" description="WD" evidence="7">
    <location>
        <begin position="14"/>
        <end position="47"/>
    </location>
</feature>
<dbReference type="Gene3D" id="2.130.10.10">
    <property type="entry name" value="YVTN repeat-like/Quinoprotein amine dehydrogenase"/>
    <property type="match status" value="3"/>
</dbReference>
<evidence type="ECO:0000256" key="5">
    <source>
        <dbReference type="ARBA" id="ARBA00038749"/>
    </source>
</evidence>
<evidence type="ECO:0000256" key="2">
    <source>
        <dbReference type="ARBA" id="ARBA00022737"/>
    </source>
</evidence>
<dbReference type="EMBL" id="NMPR01000135">
    <property type="protein sequence ID" value="KAA8629469.1"/>
    <property type="molecule type" value="Genomic_DNA"/>
</dbReference>
<feature type="compositionally biased region" description="Low complexity" evidence="8">
    <location>
        <begin position="275"/>
        <end position="292"/>
    </location>
</feature>
<evidence type="ECO:0000313" key="10">
    <source>
        <dbReference type="Proteomes" id="UP000433876"/>
    </source>
</evidence>
<gene>
    <name evidence="9" type="ORF">SMACR_03744</name>
</gene>
<dbReference type="InterPro" id="IPR019775">
    <property type="entry name" value="WD40_repeat_CS"/>
</dbReference>
<evidence type="ECO:0000256" key="4">
    <source>
        <dbReference type="ARBA" id="ARBA00037931"/>
    </source>
</evidence>
<feature type="compositionally biased region" description="Polar residues" evidence="8">
    <location>
        <begin position="322"/>
        <end position="352"/>
    </location>
</feature>
<accession>A0A8S8ZIL0</accession>
<dbReference type="PROSITE" id="PS50082">
    <property type="entry name" value="WD_REPEATS_2"/>
    <property type="match status" value="2"/>
</dbReference>
<evidence type="ECO:0000256" key="7">
    <source>
        <dbReference type="PROSITE-ProRule" id="PRU00221"/>
    </source>
</evidence>
<dbReference type="SUPFAM" id="SSF50978">
    <property type="entry name" value="WD40 repeat-like"/>
    <property type="match status" value="1"/>
</dbReference>
<dbReference type="PROSITE" id="PS00678">
    <property type="entry name" value="WD_REPEATS_1"/>
    <property type="match status" value="2"/>
</dbReference>
<feature type="region of interest" description="Disordered" evidence="8">
    <location>
        <begin position="275"/>
        <end position="352"/>
    </location>
</feature>
<dbReference type="VEuPathDB" id="FungiDB:SMAC_03744"/>
<keyword evidence="2" id="KW-0677">Repeat</keyword>
<organism evidence="9 10">
    <name type="scientific">Sordaria macrospora</name>
    <dbReference type="NCBI Taxonomy" id="5147"/>
    <lineage>
        <taxon>Eukaryota</taxon>
        <taxon>Fungi</taxon>
        <taxon>Dikarya</taxon>
        <taxon>Ascomycota</taxon>
        <taxon>Pezizomycotina</taxon>
        <taxon>Sordariomycetes</taxon>
        <taxon>Sordariomycetidae</taxon>
        <taxon>Sordariales</taxon>
        <taxon>Sordariaceae</taxon>
        <taxon>Sordaria</taxon>
    </lineage>
</organism>
<dbReference type="InterPro" id="IPR036322">
    <property type="entry name" value="WD40_repeat_dom_sf"/>
</dbReference>